<keyword evidence="8" id="KW-1185">Reference proteome</keyword>
<keyword evidence="4" id="KW-0677">Repeat</keyword>
<comment type="caution">
    <text evidence="7">The sequence shown here is derived from an EMBL/GenBank/DDBJ whole genome shotgun (WGS) entry which is preliminary data.</text>
</comment>
<evidence type="ECO:0000256" key="1">
    <source>
        <dbReference type="ARBA" id="ARBA00004604"/>
    </source>
</evidence>
<dbReference type="STRING" id="62708.A0A420H1F8"/>
<dbReference type="InterPro" id="IPR011990">
    <property type="entry name" value="TPR-like_helical_dom_sf"/>
</dbReference>
<keyword evidence="5" id="KW-0539">Nucleus</keyword>
<evidence type="ECO:0000313" key="7">
    <source>
        <dbReference type="EMBL" id="RKF51349.1"/>
    </source>
</evidence>
<dbReference type="SMART" id="SM00386">
    <property type="entry name" value="HAT"/>
    <property type="match status" value="3"/>
</dbReference>
<dbReference type="PANTHER" id="PTHR23271:SF1">
    <property type="entry name" value="U3 SMALL NUCLEOLAR RNA-ASSOCIATED PROTEIN 6 HOMOLOG"/>
    <property type="match status" value="1"/>
</dbReference>
<comment type="subcellular location">
    <subcellularLocation>
        <location evidence="1">Nucleus</location>
        <location evidence="1">Nucleolus</location>
    </subcellularLocation>
</comment>
<evidence type="ECO:0000313" key="8">
    <source>
        <dbReference type="Proteomes" id="UP000283383"/>
    </source>
</evidence>
<dbReference type="EMBL" id="MCBQ01022346">
    <property type="protein sequence ID" value="RKF51349.1"/>
    <property type="molecule type" value="Genomic_DNA"/>
</dbReference>
<dbReference type="GO" id="GO:0030515">
    <property type="term" value="F:snoRNA binding"/>
    <property type="evidence" value="ECO:0007669"/>
    <property type="project" value="InterPro"/>
</dbReference>
<gene>
    <name evidence="7" type="ORF">GcM3_223005</name>
</gene>
<reference evidence="7 8" key="1">
    <citation type="journal article" date="2018" name="BMC Genomics">
        <title>Comparative genome analyses reveal sequence features reflecting distinct modes of host-adaptation between dicot and monocot powdery mildew.</title>
        <authorList>
            <person name="Wu Y."/>
            <person name="Ma X."/>
            <person name="Pan Z."/>
            <person name="Kale S.D."/>
            <person name="Song Y."/>
            <person name="King H."/>
            <person name="Zhang Q."/>
            <person name="Presley C."/>
            <person name="Deng X."/>
            <person name="Wei C.I."/>
            <person name="Xiao S."/>
        </authorList>
    </citation>
    <scope>NUCLEOTIDE SEQUENCE [LARGE SCALE GENOMIC DNA]</scope>
    <source>
        <strain evidence="7">UMSG3</strain>
    </source>
</reference>
<comment type="similarity">
    <text evidence="2">Belongs to the UTP6 family.</text>
</comment>
<protein>
    <submittedName>
        <fullName evidence="7">U3 small nucleolar RNA-associated protein 6</fullName>
    </submittedName>
</protein>
<evidence type="ECO:0000256" key="5">
    <source>
        <dbReference type="ARBA" id="ARBA00023242"/>
    </source>
</evidence>
<dbReference type="Gene3D" id="1.25.40.10">
    <property type="entry name" value="Tetratricopeptide repeat domain"/>
    <property type="match status" value="1"/>
</dbReference>
<dbReference type="AlphaFoldDB" id="A0A420H1F8"/>
<dbReference type="PANTHER" id="PTHR23271">
    <property type="entry name" value="HEPATOCELLULAR CARCINOMA-ASSOCIATED ANTIGEN 66"/>
    <property type="match status" value="1"/>
</dbReference>
<evidence type="ECO:0000256" key="2">
    <source>
        <dbReference type="ARBA" id="ARBA00010734"/>
    </source>
</evidence>
<dbReference type="Proteomes" id="UP000283383">
    <property type="component" value="Unassembled WGS sequence"/>
</dbReference>
<sequence length="402" mass="46636">MSDSSSKARFYLEQAVPQLQEFKSKKIFLEEEIKVLVKKRSDFEHKIASRGCQPVDFAKYAAWEIGLEKLRQKRCKRLCIKNFTYRGQAKIFNIFERGTRRHPGDVALWMSYLEYTKAAKANKKFKAVLTSVIRLHPTKPELWLYAAKWSLESEVDINAARSYMQRGTRFCTSSIDLWIEHAKLEMIYIAKVELRRKILRIDERVPSHETTDPSPENGLEFSNQIGEIKFPDFKSQTLPSHISDTTTDINEQAIKDPITTPALNGAIPIAIFDAAMKQSFFCPSVAARFFDMFSEFSEVRCLPKIIQHIVDQMLRMYPINHFTADCYTRQPFICKNRSSPEFPPALGLSLQRFTDSFEKVTDKDQYSELTRAWMMQILSFEKLDSAIKTVLEHKLRKLGRGL</sequence>
<dbReference type="InterPro" id="IPR013949">
    <property type="entry name" value="Utp6"/>
</dbReference>
<dbReference type="GO" id="GO:0034388">
    <property type="term" value="C:Pwp2p-containing subcomplex of 90S preribosome"/>
    <property type="evidence" value="ECO:0007669"/>
    <property type="project" value="TreeGrafter"/>
</dbReference>
<evidence type="ECO:0000256" key="4">
    <source>
        <dbReference type="ARBA" id="ARBA00022737"/>
    </source>
</evidence>
<proteinExistence type="inferred from homology"/>
<feature type="domain" description="U3 small nucleolar RNA-associated protein 6 N-terminal" evidence="6">
    <location>
        <begin position="12"/>
        <end position="82"/>
    </location>
</feature>
<accession>A0A420H1F8</accession>
<dbReference type="SUPFAM" id="SSF48452">
    <property type="entry name" value="TPR-like"/>
    <property type="match status" value="1"/>
</dbReference>
<keyword evidence="3" id="KW-0698">rRNA processing</keyword>
<evidence type="ECO:0000256" key="3">
    <source>
        <dbReference type="ARBA" id="ARBA00022552"/>
    </source>
</evidence>
<dbReference type="GO" id="GO:0000462">
    <property type="term" value="P:maturation of SSU-rRNA from tricistronic rRNA transcript (SSU-rRNA, 5.8S rRNA, LSU-rRNA)"/>
    <property type="evidence" value="ECO:0007669"/>
    <property type="project" value="InterPro"/>
</dbReference>
<dbReference type="InterPro" id="IPR055347">
    <property type="entry name" value="UTP6_N"/>
</dbReference>
<dbReference type="GO" id="GO:0032040">
    <property type="term" value="C:small-subunit processome"/>
    <property type="evidence" value="ECO:0007669"/>
    <property type="project" value="TreeGrafter"/>
</dbReference>
<dbReference type="Pfam" id="PF08640">
    <property type="entry name" value="U3_assoc_6"/>
    <property type="match status" value="1"/>
</dbReference>
<name>A0A420H1F8_9PEZI</name>
<organism evidence="7 8">
    <name type="scientific">Golovinomyces cichoracearum</name>
    <dbReference type="NCBI Taxonomy" id="62708"/>
    <lineage>
        <taxon>Eukaryota</taxon>
        <taxon>Fungi</taxon>
        <taxon>Dikarya</taxon>
        <taxon>Ascomycota</taxon>
        <taxon>Pezizomycotina</taxon>
        <taxon>Leotiomycetes</taxon>
        <taxon>Erysiphales</taxon>
        <taxon>Erysiphaceae</taxon>
        <taxon>Golovinomyces</taxon>
    </lineage>
</organism>
<dbReference type="InterPro" id="IPR003107">
    <property type="entry name" value="HAT"/>
</dbReference>
<evidence type="ECO:0000259" key="6">
    <source>
        <dbReference type="Pfam" id="PF08640"/>
    </source>
</evidence>